<sequence>MALFVGAILALLVLFSGPTLYGLRPHAVRSDLDRHTVGALVSLKRDGPVSAVITYDGWYRGRDGQSGWFVSTPEDIENIEFAVNGELDPLLARNFGSNPRRCSGKDKSRKVIRAIEPERRSGGFLGRSTCDRKDMDLSAVIAASAPATRTVGSMSYTELEAFDRQTTKPRWREYVQGWPTPYAYQRTISLPLIWQSPNAPWPAPFRKVTTAARELADGLQIEGKIEISIGGSTWLPQTYLDDPIERLPIRLGTKTTTVTGIEVKRIDIVILCAPDMRAACDAVDVEALSSLVAESRDDAHLAKAIANATPFEGETPALRDILNVEALTRTAPLTPVSKERQFSVTWFERNLPKN</sequence>
<dbReference type="EMBL" id="JACIEI010000006">
    <property type="protein sequence ID" value="MBB3994456.1"/>
    <property type="molecule type" value="Genomic_DNA"/>
</dbReference>
<keyword evidence="2" id="KW-1185">Reference proteome</keyword>
<accession>A0A7W6H006</accession>
<dbReference type="AlphaFoldDB" id="A0A7W6H006"/>
<evidence type="ECO:0000313" key="2">
    <source>
        <dbReference type="Proteomes" id="UP000530268"/>
    </source>
</evidence>
<protein>
    <submittedName>
        <fullName evidence="1">Uncharacterized protein</fullName>
    </submittedName>
</protein>
<evidence type="ECO:0000313" key="1">
    <source>
        <dbReference type="EMBL" id="MBB3994456.1"/>
    </source>
</evidence>
<proteinExistence type="predicted"/>
<name>A0A7W6H006_9RHOB</name>
<gene>
    <name evidence="1" type="ORF">GGR95_002102</name>
</gene>
<comment type="caution">
    <text evidence="1">The sequence shown here is derived from an EMBL/GenBank/DDBJ whole genome shotgun (WGS) entry which is preliminary data.</text>
</comment>
<dbReference type="Proteomes" id="UP000530268">
    <property type="component" value="Unassembled WGS sequence"/>
</dbReference>
<organism evidence="1 2">
    <name type="scientific">Sulfitobacter undariae</name>
    <dbReference type="NCBI Taxonomy" id="1563671"/>
    <lineage>
        <taxon>Bacteria</taxon>
        <taxon>Pseudomonadati</taxon>
        <taxon>Pseudomonadota</taxon>
        <taxon>Alphaproteobacteria</taxon>
        <taxon>Rhodobacterales</taxon>
        <taxon>Roseobacteraceae</taxon>
        <taxon>Sulfitobacter</taxon>
    </lineage>
</organism>
<reference evidence="1 2" key="1">
    <citation type="submission" date="2020-08" db="EMBL/GenBank/DDBJ databases">
        <title>Genomic Encyclopedia of Type Strains, Phase IV (KMG-IV): sequencing the most valuable type-strain genomes for metagenomic binning, comparative biology and taxonomic classification.</title>
        <authorList>
            <person name="Goeker M."/>
        </authorList>
    </citation>
    <scope>NUCLEOTIDE SEQUENCE [LARGE SCALE GENOMIC DNA]</scope>
    <source>
        <strain evidence="1 2">DSM 102234</strain>
    </source>
</reference>